<dbReference type="PROSITE" id="PS50929">
    <property type="entry name" value="ABC_TM1F"/>
    <property type="match status" value="1"/>
</dbReference>
<reference evidence="11" key="1">
    <citation type="submission" date="2018-06" db="EMBL/GenBank/DDBJ databases">
        <authorList>
            <person name="Zhirakovskaya E."/>
        </authorList>
    </citation>
    <scope>NUCLEOTIDE SEQUENCE</scope>
</reference>
<dbReference type="GO" id="GO:0005524">
    <property type="term" value="F:ATP binding"/>
    <property type="evidence" value="ECO:0007669"/>
    <property type="project" value="UniProtKB-KW"/>
</dbReference>
<proteinExistence type="predicted"/>
<sequence>MNLYKRLLSYLKPYRGKFALASVCMLFVSASAGAAALIIQPILDDIFISKDEKMLNLLPVGVVAIYFVRGVGRYFASSIMQVIGQFAVRDIRDGLFVHLQKLSLKFYLSRQTGKLISRITNDVQVIQDAVSIVVYDLMRESLTMIVLLGVVFYRDWKLALVSILIIPFSAALIGRLGRSLRVISKESQERMADLTALLYETFAGIRVVQAFGMEGYEIERFKKANNRYFDTIRRTIRVNELSSPLLEFIGAFGIAAIIWYGGSRVIDGGTTVGAFFSFLTALFMLYAPIAKLSRSNNKVQQAMAAARRIFDLMDTTVDIKDKQNAVELSALNSGIEFRNVSFEYEPGTKVLDDVSLDIKRGSIVAFVGTSGAGKTTLVNLIPRFFDVSGGAILYDGIDLRDASIASLRKHIGIVTQEIFLFHDTIRANILYGSSKAGDGAVEKAAKRAFAHEFIMELPNQYETMTGERGVKLSGGQRQRISIARAIMKDPAILILDEATSALDTESEKMVQKAVTNLMTGRTTFVIAHRLSTILNADIIVTLDKGKIVETGRHKELLDRKGYYHRLFTLQFHDGR</sequence>
<keyword evidence="7 8" id="KW-0472">Membrane</keyword>
<dbReference type="CDD" id="cd18552">
    <property type="entry name" value="ABC_6TM_MsbA_like"/>
    <property type="match status" value="1"/>
</dbReference>
<evidence type="ECO:0000313" key="11">
    <source>
        <dbReference type="EMBL" id="VAX21505.1"/>
    </source>
</evidence>
<keyword evidence="4" id="KW-0547">Nucleotide-binding</keyword>
<evidence type="ECO:0000259" key="10">
    <source>
        <dbReference type="PROSITE" id="PS50929"/>
    </source>
</evidence>
<keyword evidence="6 8" id="KW-1133">Transmembrane helix</keyword>
<feature type="transmembrane region" description="Helical" evidence="8">
    <location>
        <begin position="272"/>
        <end position="289"/>
    </location>
</feature>
<dbReference type="SUPFAM" id="SSF52540">
    <property type="entry name" value="P-loop containing nucleoside triphosphate hydrolases"/>
    <property type="match status" value="1"/>
</dbReference>
<dbReference type="GO" id="GO:0016020">
    <property type="term" value="C:membrane"/>
    <property type="evidence" value="ECO:0007669"/>
    <property type="project" value="UniProtKB-SubCell"/>
</dbReference>
<dbReference type="GO" id="GO:0015421">
    <property type="term" value="F:ABC-type oligopeptide transporter activity"/>
    <property type="evidence" value="ECO:0007669"/>
    <property type="project" value="TreeGrafter"/>
</dbReference>
<dbReference type="PANTHER" id="PTHR43394">
    <property type="entry name" value="ATP-DEPENDENT PERMEASE MDL1, MITOCHONDRIAL"/>
    <property type="match status" value="1"/>
</dbReference>
<feature type="transmembrane region" description="Helical" evidence="8">
    <location>
        <begin position="159"/>
        <end position="177"/>
    </location>
</feature>
<dbReference type="InterPro" id="IPR036640">
    <property type="entry name" value="ABC1_TM_sf"/>
</dbReference>
<evidence type="ECO:0000256" key="6">
    <source>
        <dbReference type="ARBA" id="ARBA00022989"/>
    </source>
</evidence>
<dbReference type="InterPro" id="IPR017871">
    <property type="entry name" value="ABC_transporter-like_CS"/>
</dbReference>
<name>A0A3B1CR72_9ZZZZ</name>
<evidence type="ECO:0000256" key="7">
    <source>
        <dbReference type="ARBA" id="ARBA00023136"/>
    </source>
</evidence>
<dbReference type="Gene3D" id="1.20.1560.10">
    <property type="entry name" value="ABC transporter type 1, transmembrane domain"/>
    <property type="match status" value="1"/>
</dbReference>
<gene>
    <name evidence="11" type="ORF">MNBD_NITROSPINAE02-2120</name>
</gene>
<dbReference type="EMBL" id="UOGE01000066">
    <property type="protein sequence ID" value="VAX21505.1"/>
    <property type="molecule type" value="Genomic_DNA"/>
</dbReference>
<dbReference type="AlphaFoldDB" id="A0A3B1CR72"/>
<dbReference type="InterPro" id="IPR003439">
    <property type="entry name" value="ABC_transporter-like_ATP-bd"/>
</dbReference>
<dbReference type="InterPro" id="IPR003593">
    <property type="entry name" value="AAA+_ATPase"/>
</dbReference>
<evidence type="ECO:0000256" key="5">
    <source>
        <dbReference type="ARBA" id="ARBA00022840"/>
    </source>
</evidence>
<keyword evidence="3 8" id="KW-0812">Transmembrane</keyword>
<dbReference type="PANTHER" id="PTHR43394:SF1">
    <property type="entry name" value="ATP-BINDING CASSETTE SUB-FAMILY B MEMBER 10, MITOCHONDRIAL"/>
    <property type="match status" value="1"/>
</dbReference>
<evidence type="ECO:0000259" key="9">
    <source>
        <dbReference type="PROSITE" id="PS50893"/>
    </source>
</evidence>
<accession>A0A3B1CR72</accession>
<dbReference type="InterPro" id="IPR027417">
    <property type="entry name" value="P-loop_NTPase"/>
</dbReference>
<evidence type="ECO:0000256" key="3">
    <source>
        <dbReference type="ARBA" id="ARBA00022692"/>
    </source>
</evidence>
<feature type="transmembrane region" description="Helical" evidence="8">
    <location>
        <begin position="137"/>
        <end position="153"/>
    </location>
</feature>
<evidence type="ECO:0000256" key="8">
    <source>
        <dbReference type="SAM" id="Phobius"/>
    </source>
</evidence>
<feature type="transmembrane region" description="Helical" evidence="8">
    <location>
        <begin position="20"/>
        <end position="43"/>
    </location>
</feature>
<keyword evidence="5 11" id="KW-0067">ATP-binding</keyword>
<dbReference type="InterPro" id="IPR039421">
    <property type="entry name" value="Type_1_exporter"/>
</dbReference>
<feature type="domain" description="ABC transmembrane type-1" evidence="10">
    <location>
        <begin position="19"/>
        <end position="301"/>
    </location>
</feature>
<evidence type="ECO:0000256" key="1">
    <source>
        <dbReference type="ARBA" id="ARBA00004141"/>
    </source>
</evidence>
<dbReference type="InterPro" id="IPR011527">
    <property type="entry name" value="ABC1_TM_dom"/>
</dbReference>
<dbReference type="Pfam" id="PF00664">
    <property type="entry name" value="ABC_membrane"/>
    <property type="match status" value="1"/>
</dbReference>
<dbReference type="SMART" id="SM00382">
    <property type="entry name" value="AAA"/>
    <property type="match status" value="1"/>
</dbReference>
<evidence type="ECO:0000256" key="2">
    <source>
        <dbReference type="ARBA" id="ARBA00022448"/>
    </source>
</evidence>
<protein>
    <submittedName>
        <fullName evidence="11">Efflux ABC transporter, permease/ATP-binding protein</fullName>
    </submittedName>
</protein>
<organism evidence="11">
    <name type="scientific">hydrothermal vent metagenome</name>
    <dbReference type="NCBI Taxonomy" id="652676"/>
    <lineage>
        <taxon>unclassified sequences</taxon>
        <taxon>metagenomes</taxon>
        <taxon>ecological metagenomes</taxon>
    </lineage>
</organism>
<dbReference type="Pfam" id="PF00005">
    <property type="entry name" value="ABC_tran"/>
    <property type="match status" value="1"/>
</dbReference>
<dbReference type="GO" id="GO:0016887">
    <property type="term" value="F:ATP hydrolysis activity"/>
    <property type="evidence" value="ECO:0007669"/>
    <property type="project" value="InterPro"/>
</dbReference>
<comment type="subcellular location">
    <subcellularLocation>
        <location evidence="1">Membrane</location>
        <topology evidence="1">Multi-pass membrane protein</topology>
    </subcellularLocation>
</comment>
<dbReference type="Gene3D" id="3.40.50.300">
    <property type="entry name" value="P-loop containing nucleotide triphosphate hydrolases"/>
    <property type="match status" value="1"/>
</dbReference>
<feature type="transmembrane region" description="Helical" evidence="8">
    <location>
        <begin position="55"/>
        <end position="76"/>
    </location>
</feature>
<feature type="transmembrane region" description="Helical" evidence="8">
    <location>
        <begin position="241"/>
        <end position="260"/>
    </location>
</feature>
<evidence type="ECO:0000256" key="4">
    <source>
        <dbReference type="ARBA" id="ARBA00022741"/>
    </source>
</evidence>
<dbReference type="FunFam" id="3.40.50.300:FF:000287">
    <property type="entry name" value="Multidrug ABC transporter ATP-binding protein"/>
    <property type="match status" value="1"/>
</dbReference>
<dbReference type="SUPFAM" id="SSF90123">
    <property type="entry name" value="ABC transporter transmembrane region"/>
    <property type="match status" value="1"/>
</dbReference>
<feature type="domain" description="ABC transporter" evidence="9">
    <location>
        <begin position="335"/>
        <end position="569"/>
    </location>
</feature>
<keyword evidence="2" id="KW-0813">Transport</keyword>
<dbReference type="PROSITE" id="PS50893">
    <property type="entry name" value="ABC_TRANSPORTER_2"/>
    <property type="match status" value="1"/>
</dbReference>
<dbReference type="PROSITE" id="PS00211">
    <property type="entry name" value="ABC_TRANSPORTER_1"/>
    <property type="match status" value="1"/>
</dbReference>